<evidence type="ECO:0000313" key="1">
    <source>
        <dbReference type="EMBL" id="ETJ38172.1"/>
    </source>
</evidence>
<proteinExistence type="predicted"/>
<reference evidence="1" key="1">
    <citation type="submission" date="2013-12" db="EMBL/GenBank/DDBJ databases">
        <title>A Varibaculum cambriense genome reconstructed from a premature infant gut community with otherwise low bacterial novelty that shifts toward anaerobic metabolism during the third week of life.</title>
        <authorList>
            <person name="Brown C.T."/>
            <person name="Sharon I."/>
            <person name="Thomas B.C."/>
            <person name="Castelle C.J."/>
            <person name="Morowitz M.J."/>
            <person name="Banfield J.F."/>
        </authorList>
    </citation>
    <scope>NUCLEOTIDE SEQUENCE</scope>
</reference>
<gene>
    <name evidence="1" type="ORF">Q604_UNBC07693G0002</name>
</gene>
<feature type="non-terminal residue" evidence="1">
    <location>
        <position position="1"/>
    </location>
</feature>
<dbReference type="EMBL" id="AZMM01007693">
    <property type="protein sequence ID" value="ETJ38172.1"/>
    <property type="molecule type" value="Genomic_DNA"/>
</dbReference>
<comment type="caution">
    <text evidence="1">The sequence shown here is derived from an EMBL/GenBank/DDBJ whole genome shotgun (WGS) entry which is preliminary data.</text>
</comment>
<name>W1Y6K0_9ZZZZ</name>
<organism evidence="1">
    <name type="scientific">human gut metagenome</name>
    <dbReference type="NCBI Taxonomy" id="408170"/>
    <lineage>
        <taxon>unclassified sequences</taxon>
        <taxon>metagenomes</taxon>
        <taxon>organismal metagenomes</taxon>
    </lineage>
</organism>
<protein>
    <submittedName>
        <fullName evidence="1">Uncharacterized protein</fullName>
    </submittedName>
</protein>
<sequence>VKKASAPGQISVNDLRTVLTILHQA</sequence>
<dbReference type="AlphaFoldDB" id="W1Y6K0"/>
<accession>W1Y6K0</accession>